<keyword evidence="6 14" id="KW-0349">Heme</keyword>
<dbReference type="PANTHER" id="PTHR24292:SF54">
    <property type="entry name" value="CYP9F3-RELATED"/>
    <property type="match status" value="1"/>
</dbReference>
<dbReference type="GO" id="GO:0020037">
    <property type="term" value="F:heme binding"/>
    <property type="evidence" value="ECO:0007669"/>
    <property type="project" value="InterPro"/>
</dbReference>
<evidence type="ECO:0000256" key="8">
    <source>
        <dbReference type="ARBA" id="ARBA00022824"/>
    </source>
</evidence>
<dbReference type="PRINTS" id="PR00385">
    <property type="entry name" value="P450"/>
</dbReference>
<dbReference type="PANTHER" id="PTHR24292">
    <property type="entry name" value="CYTOCHROME P450"/>
    <property type="match status" value="1"/>
</dbReference>
<dbReference type="OrthoDB" id="2789670at2759"/>
<comment type="cofactor">
    <cofactor evidence="1 14">
        <name>heme</name>
        <dbReference type="ChEBI" id="CHEBI:30413"/>
    </cofactor>
</comment>
<reference evidence="15" key="1">
    <citation type="submission" date="2021-03" db="EMBL/GenBank/DDBJ databases">
        <title>Chromosome level genome of the anhydrobiotic midge Polypedilum vanderplanki.</title>
        <authorList>
            <person name="Yoshida Y."/>
            <person name="Kikawada T."/>
            <person name="Gusev O."/>
        </authorList>
    </citation>
    <scope>NUCLEOTIDE SEQUENCE</scope>
    <source>
        <strain evidence="15">NIAS01</strain>
        <tissue evidence="15">Whole body or cell culture</tissue>
    </source>
</reference>
<comment type="similarity">
    <text evidence="5">Belongs to the cytochrome P450 family.</text>
</comment>
<keyword evidence="9" id="KW-0492">Microsome</keyword>
<sequence length="423" mass="49245">MDLILTVFLLTILSLLYLWVKRRFSYWKDLGFLQAEASFPFDDPLSANILTLEGQEWRDRRVKLSPIFTSAKMKMMFEIIDSIGDKFVNSLEKDMKLSNICEMRQWCQRFTSDNIASTAFGLQSNCLEDSNSQFMKMGRRLFDLSTFEVIKFFASTAWPDLSRKLGILFTPKEAGDFFHHTFLQTFENRTKNPIERHDFVQLLLNLKDTFTPTELAAEAFLVYAGGFESSSTLMQFTLYELALNQDMQDRLRKELIEGIEENDGKLTYDLIFSFKYLNMVIQESLRKYPPIPNTFRKATKDYQFPDTNLIIPKGTNIILNTYSLHRDPEYFPEPEKFDPERFSAENVRNIRPYTMLPFATGPRNCLGERFALMQSKIGITKLITNFVFMPCDKTTIPMKYVPSAPFLAPVNGIQLKVEKFKKD</sequence>
<evidence type="ECO:0000256" key="9">
    <source>
        <dbReference type="ARBA" id="ARBA00022848"/>
    </source>
</evidence>
<dbReference type="Proteomes" id="UP001107558">
    <property type="component" value="Chromosome 3"/>
</dbReference>
<keyword evidence="8" id="KW-0256">Endoplasmic reticulum</keyword>
<dbReference type="SUPFAM" id="SSF48264">
    <property type="entry name" value="Cytochrome P450"/>
    <property type="match status" value="1"/>
</dbReference>
<keyword evidence="13" id="KW-0472">Membrane</keyword>
<dbReference type="InterPro" id="IPR050476">
    <property type="entry name" value="Insect_CytP450_Detox"/>
</dbReference>
<evidence type="ECO:0000256" key="11">
    <source>
        <dbReference type="ARBA" id="ARBA00023004"/>
    </source>
</evidence>
<evidence type="ECO:0000256" key="13">
    <source>
        <dbReference type="ARBA" id="ARBA00023136"/>
    </source>
</evidence>
<proteinExistence type="inferred from homology"/>
<dbReference type="FunFam" id="1.10.630.10:FF:000042">
    <property type="entry name" value="Cytochrome P450"/>
    <property type="match status" value="1"/>
</dbReference>
<dbReference type="AlphaFoldDB" id="A0A9J6BIM8"/>
<dbReference type="PRINTS" id="PR00463">
    <property type="entry name" value="EP450I"/>
</dbReference>
<dbReference type="InterPro" id="IPR002401">
    <property type="entry name" value="Cyt_P450_E_grp-I"/>
</dbReference>
<dbReference type="CDD" id="cd11056">
    <property type="entry name" value="CYP6-like"/>
    <property type="match status" value="1"/>
</dbReference>
<evidence type="ECO:0000313" key="16">
    <source>
        <dbReference type="Proteomes" id="UP001107558"/>
    </source>
</evidence>
<comment type="subcellular location">
    <subcellularLocation>
        <location evidence="4">Endoplasmic reticulum membrane</location>
        <topology evidence="4">Peripheral membrane protein</topology>
    </subcellularLocation>
    <subcellularLocation>
        <location evidence="3">Microsome membrane</location>
        <topology evidence="3">Peripheral membrane protein</topology>
    </subcellularLocation>
</comment>
<evidence type="ECO:0000256" key="3">
    <source>
        <dbReference type="ARBA" id="ARBA00004174"/>
    </source>
</evidence>
<dbReference type="GO" id="GO:0004497">
    <property type="term" value="F:monooxygenase activity"/>
    <property type="evidence" value="ECO:0007669"/>
    <property type="project" value="UniProtKB-KW"/>
</dbReference>
<gene>
    <name evidence="15" type="ORF">PVAND_000047</name>
</gene>
<organism evidence="15 16">
    <name type="scientific">Polypedilum vanderplanki</name>
    <name type="common">Sleeping chironomid midge</name>
    <dbReference type="NCBI Taxonomy" id="319348"/>
    <lineage>
        <taxon>Eukaryota</taxon>
        <taxon>Metazoa</taxon>
        <taxon>Ecdysozoa</taxon>
        <taxon>Arthropoda</taxon>
        <taxon>Hexapoda</taxon>
        <taxon>Insecta</taxon>
        <taxon>Pterygota</taxon>
        <taxon>Neoptera</taxon>
        <taxon>Endopterygota</taxon>
        <taxon>Diptera</taxon>
        <taxon>Nematocera</taxon>
        <taxon>Chironomoidea</taxon>
        <taxon>Chironomidae</taxon>
        <taxon>Chironominae</taxon>
        <taxon>Polypedilum</taxon>
        <taxon>Polypedilum</taxon>
    </lineage>
</organism>
<keyword evidence="10" id="KW-0560">Oxidoreductase</keyword>
<evidence type="ECO:0000256" key="5">
    <source>
        <dbReference type="ARBA" id="ARBA00010617"/>
    </source>
</evidence>
<name>A0A9J6BIM8_POLVA</name>
<dbReference type="InterPro" id="IPR001128">
    <property type="entry name" value="Cyt_P450"/>
</dbReference>
<evidence type="ECO:0000256" key="6">
    <source>
        <dbReference type="ARBA" id="ARBA00022617"/>
    </source>
</evidence>
<evidence type="ECO:0000256" key="7">
    <source>
        <dbReference type="ARBA" id="ARBA00022723"/>
    </source>
</evidence>
<evidence type="ECO:0000256" key="1">
    <source>
        <dbReference type="ARBA" id="ARBA00001971"/>
    </source>
</evidence>
<dbReference type="Gene3D" id="1.10.630.10">
    <property type="entry name" value="Cytochrome P450"/>
    <property type="match status" value="1"/>
</dbReference>
<evidence type="ECO:0000313" key="15">
    <source>
        <dbReference type="EMBL" id="KAG5669753.1"/>
    </source>
</evidence>
<evidence type="ECO:0000256" key="2">
    <source>
        <dbReference type="ARBA" id="ARBA00003690"/>
    </source>
</evidence>
<keyword evidence="12" id="KW-0503">Monooxygenase</keyword>
<evidence type="ECO:0000256" key="12">
    <source>
        <dbReference type="ARBA" id="ARBA00023033"/>
    </source>
</evidence>
<dbReference type="InterPro" id="IPR036396">
    <property type="entry name" value="Cyt_P450_sf"/>
</dbReference>
<dbReference type="GO" id="GO:0005789">
    <property type="term" value="C:endoplasmic reticulum membrane"/>
    <property type="evidence" value="ECO:0007669"/>
    <property type="project" value="UniProtKB-SubCell"/>
</dbReference>
<evidence type="ECO:0008006" key="17">
    <source>
        <dbReference type="Google" id="ProtNLM"/>
    </source>
</evidence>
<comment type="function">
    <text evidence="2">May be involved in the metabolism of insect hormones and in the breakdown of synthetic insecticides.</text>
</comment>
<keyword evidence="16" id="KW-1185">Reference proteome</keyword>
<keyword evidence="11 14" id="KW-0408">Iron</keyword>
<accession>A0A9J6BIM8</accession>
<protein>
    <recommendedName>
        <fullName evidence="17">Cytochrome P450</fullName>
    </recommendedName>
</protein>
<feature type="binding site" description="axial binding residue" evidence="14">
    <location>
        <position position="365"/>
    </location>
    <ligand>
        <name>heme</name>
        <dbReference type="ChEBI" id="CHEBI:30413"/>
    </ligand>
    <ligandPart>
        <name>Fe</name>
        <dbReference type="ChEBI" id="CHEBI:18248"/>
    </ligandPart>
</feature>
<keyword evidence="7 14" id="KW-0479">Metal-binding</keyword>
<dbReference type="GO" id="GO:0016705">
    <property type="term" value="F:oxidoreductase activity, acting on paired donors, with incorporation or reduction of molecular oxygen"/>
    <property type="evidence" value="ECO:0007669"/>
    <property type="project" value="InterPro"/>
</dbReference>
<evidence type="ECO:0000256" key="4">
    <source>
        <dbReference type="ARBA" id="ARBA00004406"/>
    </source>
</evidence>
<dbReference type="GO" id="GO:0005506">
    <property type="term" value="F:iron ion binding"/>
    <property type="evidence" value="ECO:0007669"/>
    <property type="project" value="InterPro"/>
</dbReference>
<evidence type="ECO:0000256" key="14">
    <source>
        <dbReference type="PIRSR" id="PIRSR602401-1"/>
    </source>
</evidence>
<evidence type="ECO:0000256" key="10">
    <source>
        <dbReference type="ARBA" id="ARBA00023002"/>
    </source>
</evidence>
<comment type="caution">
    <text evidence="15">The sequence shown here is derived from an EMBL/GenBank/DDBJ whole genome shotgun (WGS) entry which is preliminary data.</text>
</comment>
<dbReference type="EMBL" id="JADBJN010000003">
    <property type="protein sequence ID" value="KAG5669753.1"/>
    <property type="molecule type" value="Genomic_DNA"/>
</dbReference>
<dbReference type="Pfam" id="PF00067">
    <property type="entry name" value="p450"/>
    <property type="match status" value="1"/>
</dbReference>